<dbReference type="Proteomes" id="UP001141806">
    <property type="component" value="Unassembled WGS sequence"/>
</dbReference>
<sequence>MPVSGYEEPGFRPLGRHSSDSLVGVPIKKRRFPFIVPQSPPSQTESPQAVEHDLPKKEQPAQSSPNAGDAKEVPGIAGTSRSYSPEEKGKTSADTNVNFVQSNVSQRGFGLVEPTHAVSLGFGAGKDEKQEVMVADRSVSPNIPGNTELQLVQNASITLGIVEEASGNEKFGKDDDSKPLKSQQNTGLPLVPKEPMVAGMTSQNSQGIYGKQELINPCSWNLAFAKTDNYENNKSNASESTFIRTLSSANRSNWDLNTMMDTWDGSMNDVVTSYQLRGVDGSDGAVTHDSKPVICSAGMVFREPESTGVTTGKYMLDKNEYKSKLHSFSNLHDQQSKSDDLLSLRLSPSGLQSSFSQEQSCIARKVDSGGAETTLRLSGTLVSPANKSNVIGCSSVKSEPFDEVNKKNFGASYASSVELKDIRIVKSEPLEDYSQESLKLKLLNFRNLKLLDHGIVNSESVHESSLEILKAVEEIPSQLEQTCTASVPITGDESRCLEIPTGSMETHRKEGMSHPLESRTSLVGLAISAEVSRQSDFTSCGKETAVKEEDVTPDACANFGRVSPGVALESIGPDAKEANTGDVMVPASETKGMDGVDPESSRLRSTCELRPDSYRRGEVAESDEEKIDISADMLEDDPYDTDYESDGNHDMGVNNVEDRQHVEDDDYEDGEVREPLVHKGDANEEREIEQIDYGESENRDGGICDDHVTTSIGVDRGAKVAEPVESNNALCCGEYGSSLFDEKNDRDTGEVGTLQESVGVEVPPAGSGKKGTIGAAIRKSVNCSEKEDGSKDHEADLTFNHSLSAGQGTAPGDAQCDAVSQQEHVEGGEPGEMNHLVLPKAEPSKDGDEATEDTNNRGTKNRIINLPRAINGPSSSRVRTVPVRSFPSRTEKEGFNDVVLRGDKIHNRGNRDESYIDGSRKFERERNQDQAVRNFGSDFMHGRGRVNNRYSDRDFGPEHYNGPSGFRLPRSKNAAAVAAAKLECSGFIVAPDGTVVSQGRGGRKPLNDELTVFRHPLSRRRSPGGREGPGTHAVRRPPRDVSPDRCAGGAGHDLVGLRHGDKFMRGIPGDILDPVFSRSQPQYERLDPFLIGDRSFSPIQRRGPPRVPQIRSKSPPRSRSPGPWSSPRRSPDGFDGHPTMSHRRSPPVYRMDRMRSPHQRPCFADDMVGRRHGSPPYISRVPDEMREMGSSREPDHPRAFIPNRSPSGRILPRNNRRFDMIDPRVRTETDEYFGGPMHSSRFHELGNEGGVDERRKCNERRRPVHSFRPPYNGPDVENFRFHFEDGPRPYRFCPEADADFHERGSLREREFDSRFKSRPGNAHRRTRTIEEQEENFRHGGQGWNDAGFEDVARVKRRRF</sequence>
<feature type="compositionally biased region" description="Basic and acidic residues" evidence="1">
    <location>
        <begin position="1327"/>
        <end position="1337"/>
    </location>
</feature>
<feature type="compositionally biased region" description="Basic and acidic residues" evidence="1">
    <location>
        <begin position="591"/>
        <end position="605"/>
    </location>
</feature>
<keyword evidence="3" id="KW-1185">Reference proteome</keyword>
<name>A0A9Q0KGK2_9MAGN</name>
<feature type="region of interest" description="Disordered" evidence="1">
    <location>
        <begin position="586"/>
        <end position="605"/>
    </location>
</feature>
<dbReference type="EMBL" id="JAMYWD010000005">
    <property type="protein sequence ID" value="KAJ4969901.1"/>
    <property type="molecule type" value="Genomic_DNA"/>
</dbReference>
<feature type="compositionally biased region" description="Basic and acidic residues" evidence="1">
    <location>
        <begin position="1241"/>
        <end position="1250"/>
    </location>
</feature>
<protein>
    <submittedName>
        <fullName evidence="2">Uncharacterized protein</fullName>
    </submittedName>
</protein>
<feature type="region of interest" description="Disordered" evidence="1">
    <location>
        <begin position="1"/>
        <end position="97"/>
    </location>
</feature>
<feature type="compositionally biased region" description="Basic and acidic residues" evidence="1">
    <location>
        <begin position="50"/>
        <end position="59"/>
    </location>
</feature>
<dbReference type="PANTHER" id="PTHR34536:SF4">
    <property type="entry name" value="BTZ DOMAIN-CONTAINING PROTEIN"/>
    <property type="match status" value="1"/>
</dbReference>
<evidence type="ECO:0000313" key="2">
    <source>
        <dbReference type="EMBL" id="KAJ4969901.1"/>
    </source>
</evidence>
<feature type="compositionally biased region" description="Low complexity" evidence="1">
    <location>
        <begin position="1108"/>
        <end position="1128"/>
    </location>
</feature>
<dbReference type="PANTHER" id="PTHR34536">
    <property type="entry name" value="DENTIN SIALOPHOSPHOPROTEIN-LIKE PROTEIN"/>
    <property type="match status" value="1"/>
</dbReference>
<dbReference type="OrthoDB" id="758862at2759"/>
<feature type="region of interest" description="Disordered" evidence="1">
    <location>
        <begin position="1017"/>
        <end position="1053"/>
    </location>
</feature>
<proteinExistence type="predicted"/>
<accession>A0A9Q0KGK2</accession>
<feature type="compositionally biased region" description="Basic and acidic residues" evidence="1">
    <location>
        <begin position="1181"/>
        <end position="1198"/>
    </location>
</feature>
<feature type="region of interest" description="Disordered" evidence="1">
    <location>
        <begin position="802"/>
        <end position="882"/>
    </location>
</feature>
<feature type="region of interest" description="Disordered" evidence="1">
    <location>
        <begin position="1312"/>
        <end position="1345"/>
    </location>
</feature>
<evidence type="ECO:0000256" key="1">
    <source>
        <dbReference type="SAM" id="MobiDB-lite"/>
    </source>
</evidence>
<feature type="compositionally biased region" description="Low complexity" evidence="1">
    <location>
        <begin position="873"/>
        <end position="882"/>
    </location>
</feature>
<feature type="region of interest" description="Disordered" evidence="1">
    <location>
        <begin position="742"/>
        <end position="773"/>
    </location>
</feature>
<gene>
    <name evidence="2" type="ORF">NE237_003000</name>
</gene>
<feature type="compositionally biased region" description="Basic and acidic residues" evidence="1">
    <location>
        <begin position="170"/>
        <end position="179"/>
    </location>
</feature>
<evidence type="ECO:0000313" key="3">
    <source>
        <dbReference type="Proteomes" id="UP001141806"/>
    </source>
</evidence>
<organism evidence="2 3">
    <name type="scientific">Protea cynaroides</name>
    <dbReference type="NCBI Taxonomy" id="273540"/>
    <lineage>
        <taxon>Eukaryota</taxon>
        <taxon>Viridiplantae</taxon>
        <taxon>Streptophyta</taxon>
        <taxon>Embryophyta</taxon>
        <taxon>Tracheophyta</taxon>
        <taxon>Spermatophyta</taxon>
        <taxon>Magnoliopsida</taxon>
        <taxon>Proteales</taxon>
        <taxon>Proteaceae</taxon>
        <taxon>Protea</taxon>
    </lineage>
</organism>
<feature type="region of interest" description="Disordered" evidence="1">
    <location>
        <begin position="168"/>
        <end position="194"/>
    </location>
</feature>
<comment type="caution">
    <text evidence="2">The sequence shown here is derived from an EMBL/GenBank/DDBJ whole genome shotgun (WGS) entry which is preliminary data.</text>
</comment>
<reference evidence="2" key="1">
    <citation type="journal article" date="2023" name="Plant J.">
        <title>The genome of the king protea, Protea cynaroides.</title>
        <authorList>
            <person name="Chang J."/>
            <person name="Duong T.A."/>
            <person name="Schoeman C."/>
            <person name="Ma X."/>
            <person name="Roodt D."/>
            <person name="Barker N."/>
            <person name="Li Z."/>
            <person name="Van de Peer Y."/>
            <person name="Mizrachi E."/>
        </authorList>
    </citation>
    <scope>NUCLEOTIDE SEQUENCE</scope>
    <source>
        <tissue evidence="2">Young leaves</tissue>
    </source>
</reference>
<feature type="region of interest" description="Disordered" evidence="1">
    <location>
        <begin position="1231"/>
        <end position="1250"/>
    </location>
</feature>
<feature type="region of interest" description="Disordered" evidence="1">
    <location>
        <begin position="1089"/>
        <end position="1214"/>
    </location>
</feature>